<evidence type="ECO:0000256" key="1">
    <source>
        <dbReference type="SAM" id="SignalP"/>
    </source>
</evidence>
<dbReference type="OrthoDB" id="6078026at2"/>
<accession>A0A1N6G8U7</accession>
<evidence type="ECO:0000313" key="2">
    <source>
        <dbReference type="EMBL" id="SIO03842.1"/>
    </source>
</evidence>
<sequence length="211" mass="23699">MKKATCLLLLTAALFSCSTPTYVTNFWKTDATPTKTYKSIFIAALVNNVNAKSAIENNLANAAVARGYKAVKSIDVFPPNFTKENPSDKSAMLNKIQQQGCDAIFTVTLLDKESETRYVPGSGRYAPYPRYGWYGSFWGYYSYWSPMMYDPGYYTTDKTYVIESNVYDAQTESLLFSIQSSTMNPNSVDDFSKSYTAAMVKELEKQGLLKN</sequence>
<dbReference type="Proteomes" id="UP000185003">
    <property type="component" value="Unassembled WGS sequence"/>
</dbReference>
<feature type="chain" id="PRO_5012432842" description="DUF4136 domain-containing protein" evidence="1">
    <location>
        <begin position="24"/>
        <end position="211"/>
    </location>
</feature>
<keyword evidence="1" id="KW-0732">Signal</keyword>
<dbReference type="RefSeq" id="WP_074239681.1">
    <property type="nucleotide sequence ID" value="NZ_FSRA01000001.1"/>
</dbReference>
<evidence type="ECO:0008006" key="4">
    <source>
        <dbReference type="Google" id="ProtNLM"/>
    </source>
</evidence>
<dbReference type="EMBL" id="FSRA01000001">
    <property type="protein sequence ID" value="SIO03842.1"/>
    <property type="molecule type" value="Genomic_DNA"/>
</dbReference>
<feature type="signal peptide" evidence="1">
    <location>
        <begin position="1"/>
        <end position="23"/>
    </location>
</feature>
<reference evidence="2 3" key="1">
    <citation type="submission" date="2016-11" db="EMBL/GenBank/DDBJ databases">
        <authorList>
            <person name="Jaros S."/>
            <person name="Januszkiewicz K."/>
            <person name="Wedrychowicz H."/>
        </authorList>
    </citation>
    <scope>NUCLEOTIDE SEQUENCE [LARGE SCALE GENOMIC DNA]</scope>
    <source>
        <strain evidence="2 3">DSM 24787</strain>
    </source>
</reference>
<keyword evidence="3" id="KW-1185">Reference proteome</keyword>
<protein>
    <recommendedName>
        <fullName evidence="4">DUF4136 domain-containing protein</fullName>
    </recommendedName>
</protein>
<name>A0A1N6G8U7_9BACT</name>
<dbReference type="AlphaFoldDB" id="A0A1N6G8U7"/>
<dbReference type="STRING" id="536979.SAMN04488055_2638"/>
<organism evidence="2 3">
    <name type="scientific">Chitinophaga niabensis</name>
    <dbReference type="NCBI Taxonomy" id="536979"/>
    <lineage>
        <taxon>Bacteria</taxon>
        <taxon>Pseudomonadati</taxon>
        <taxon>Bacteroidota</taxon>
        <taxon>Chitinophagia</taxon>
        <taxon>Chitinophagales</taxon>
        <taxon>Chitinophagaceae</taxon>
        <taxon>Chitinophaga</taxon>
    </lineage>
</organism>
<dbReference type="PROSITE" id="PS51257">
    <property type="entry name" value="PROKAR_LIPOPROTEIN"/>
    <property type="match status" value="1"/>
</dbReference>
<evidence type="ECO:0000313" key="3">
    <source>
        <dbReference type="Proteomes" id="UP000185003"/>
    </source>
</evidence>
<gene>
    <name evidence="2" type="ORF">SAMN04488055_2638</name>
</gene>
<proteinExistence type="predicted"/>